<gene>
    <name evidence="1" type="ORF">Patl1_11482</name>
</gene>
<proteinExistence type="predicted"/>
<comment type="caution">
    <text evidence="1">The sequence shown here is derived from an EMBL/GenBank/DDBJ whole genome shotgun (WGS) entry which is preliminary data.</text>
</comment>
<organism evidence="1 2">
    <name type="scientific">Pistacia atlantica</name>
    <dbReference type="NCBI Taxonomy" id="434234"/>
    <lineage>
        <taxon>Eukaryota</taxon>
        <taxon>Viridiplantae</taxon>
        <taxon>Streptophyta</taxon>
        <taxon>Embryophyta</taxon>
        <taxon>Tracheophyta</taxon>
        <taxon>Spermatophyta</taxon>
        <taxon>Magnoliopsida</taxon>
        <taxon>eudicotyledons</taxon>
        <taxon>Gunneridae</taxon>
        <taxon>Pentapetalae</taxon>
        <taxon>rosids</taxon>
        <taxon>malvids</taxon>
        <taxon>Sapindales</taxon>
        <taxon>Anacardiaceae</taxon>
        <taxon>Pistacia</taxon>
    </lineage>
</organism>
<name>A0ACC1A417_9ROSI</name>
<reference evidence="2" key="1">
    <citation type="journal article" date="2023" name="G3 (Bethesda)">
        <title>Genome assembly and association tests identify interacting loci associated with vigor, precocity, and sex in interspecific pistachio rootstocks.</title>
        <authorList>
            <person name="Palmer W."/>
            <person name="Jacygrad E."/>
            <person name="Sagayaradj S."/>
            <person name="Cavanaugh K."/>
            <person name="Han R."/>
            <person name="Bertier L."/>
            <person name="Beede B."/>
            <person name="Kafkas S."/>
            <person name="Golino D."/>
            <person name="Preece J."/>
            <person name="Michelmore R."/>
        </authorList>
    </citation>
    <scope>NUCLEOTIDE SEQUENCE [LARGE SCALE GENOMIC DNA]</scope>
</reference>
<evidence type="ECO:0000313" key="1">
    <source>
        <dbReference type="EMBL" id="KAJ0081782.1"/>
    </source>
</evidence>
<sequence>MNNLSIKSEYHVPEKVTVGNGQSLNISYFGKVSLPTLNSDSIQLHNVLVILQITKNLLSISKPIGDNNLCVVFQDKCCFIKDLIWRKLL</sequence>
<protein>
    <submittedName>
        <fullName evidence="1">Uncharacterized protein</fullName>
    </submittedName>
</protein>
<keyword evidence="2" id="KW-1185">Reference proteome</keyword>
<dbReference type="Proteomes" id="UP001164250">
    <property type="component" value="Chromosome 12"/>
</dbReference>
<evidence type="ECO:0000313" key="2">
    <source>
        <dbReference type="Proteomes" id="UP001164250"/>
    </source>
</evidence>
<dbReference type="EMBL" id="CM047908">
    <property type="protein sequence ID" value="KAJ0081782.1"/>
    <property type="molecule type" value="Genomic_DNA"/>
</dbReference>
<accession>A0ACC1A417</accession>